<evidence type="ECO:0000256" key="6">
    <source>
        <dbReference type="ARBA" id="ARBA00023006"/>
    </source>
</evidence>
<dbReference type="GO" id="GO:0005777">
    <property type="term" value="C:peroxisome"/>
    <property type="evidence" value="ECO:0007669"/>
    <property type="project" value="TreeGrafter"/>
</dbReference>
<keyword evidence="6" id="KW-0072">Autophagy</keyword>
<evidence type="ECO:0000313" key="13">
    <source>
        <dbReference type="Proteomes" id="UP000515150"/>
    </source>
</evidence>
<evidence type="ECO:0000256" key="7">
    <source>
        <dbReference type="ARBA" id="ARBA00023054"/>
    </source>
</evidence>
<evidence type="ECO:0000256" key="1">
    <source>
        <dbReference type="ARBA" id="ARBA00004167"/>
    </source>
</evidence>
<dbReference type="GO" id="GO:0000425">
    <property type="term" value="P:pexophagy"/>
    <property type="evidence" value="ECO:0007669"/>
    <property type="project" value="InterPro"/>
</dbReference>
<reference evidence="14" key="1">
    <citation type="submission" date="2025-08" db="UniProtKB">
        <authorList>
            <consortium name="RefSeq"/>
        </authorList>
    </citation>
    <scope>IDENTIFICATION</scope>
</reference>
<keyword evidence="13" id="KW-1185">Reference proteome</keyword>
<dbReference type="InterPro" id="IPR016347">
    <property type="entry name" value="ACBD5"/>
</dbReference>
<dbReference type="GO" id="GO:0006631">
    <property type="term" value="P:fatty acid metabolic process"/>
    <property type="evidence" value="ECO:0007669"/>
    <property type="project" value="TreeGrafter"/>
</dbReference>
<dbReference type="PRINTS" id="PR00689">
    <property type="entry name" value="ACOABINDINGP"/>
</dbReference>
<dbReference type="RefSeq" id="XP_028987013.1">
    <property type="nucleotide sequence ID" value="XM_029131180.2"/>
</dbReference>
<organism evidence="13 14">
    <name type="scientific">Betta splendens</name>
    <name type="common">Siamese fighting fish</name>
    <dbReference type="NCBI Taxonomy" id="158456"/>
    <lineage>
        <taxon>Eukaryota</taxon>
        <taxon>Metazoa</taxon>
        <taxon>Chordata</taxon>
        <taxon>Craniata</taxon>
        <taxon>Vertebrata</taxon>
        <taxon>Euteleostomi</taxon>
        <taxon>Actinopterygii</taxon>
        <taxon>Neopterygii</taxon>
        <taxon>Teleostei</taxon>
        <taxon>Neoteleostei</taxon>
        <taxon>Acanthomorphata</taxon>
        <taxon>Anabantaria</taxon>
        <taxon>Anabantiformes</taxon>
        <taxon>Anabantoidei</taxon>
        <taxon>Osphronemidae</taxon>
        <taxon>Betta</taxon>
    </lineage>
</organism>
<evidence type="ECO:0000256" key="4">
    <source>
        <dbReference type="ARBA" id="ARBA00022692"/>
    </source>
</evidence>
<feature type="compositionally biased region" description="Basic and acidic residues" evidence="11">
    <location>
        <begin position="183"/>
        <end position="201"/>
    </location>
</feature>
<comment type="similarity">
    <text evidence="2">Belongs to the ATG37 family.</text>
</comment>
<gene>
    <name evidence="14" type="primary">LOC114844099</name>
</gene>
<proteinExistence type="inferred from homology"/>
<dbReference type="PIRSF" id="PIRSF002412">
    <property type="entry name" value="MA_DBI"/>
    <property type="match status" value="1"/>
</dbReference>
<keyword evidence="8 10" id="KW-0446">Lipid-binding</keyword>
<feature type="compositionally biased region" description="Acidic residues" evidence="11">
    <location>
        <begin position="202"/>
        <end position="226"/>
    </location>
</feature>
<evidence type="ECO:0000256" key="8">
    <source>
        <dbReference type="ARBA" id="ARBA00023121"/>
    </source>
</evidence>
<sequence length="507" mass="57440">MAHDEGKHSLEAKFAAAVKVMRSLPEEGAFQPSDYMMLKFYSYYKQATSGPCNISRPSGFWDSYGKAKWDAWSSLGTMTKEEAMKNYVEDIQLILETIPISDEVSELVQHLGNFYTEVNVGEEAEDDDVSRRPFTRPFARADELVEPFRKPTMEGYGDLWDDIQNLEEKDSIHGISISSEEMEGSREDSEIERKEESSDWRSEEDENGDKEDNTEDEANEDEDEEKECGSDSRLLMVEDTKWTSYTRGPCSSVEPSVSSFTNGTHSSLNSEAEEDELACSPEPGLQRNSYMHLNGHLSDHDDVSEKIYRSTDSDNEEFCDSMEHLAMEECKVQSLEAASVKQRELWFKSSTTLNGGEDQVLIEISTNQHNSSLPRGRRGSPSLGAACSAQLCARAEAQYCCVSPKAQPVSAPRGNVNEQIATTLLRLQRDMGDMLHRLHMLEVLTASQSTSSTPRQEESLPVPRKFLRPSWWPFDCSPLTMMLSALWPLIAHWFVQLCLQRRRRKIP</sequence>
<evidence type="ECO:0000256" key="10">
    <source>
        <dbReference type="PIRNR" id="PIRNR002412"/>
    </source>
</evidence>
<feature type="domain" description="ACB" evidence="12">
    <location>
        <begin position="10"/>
        <end position="100"/>
    </location>
</feature>
<evidence type="ECO:0000256" key="5">
    <source>
        <dbReference type="ARBA" id="ARBA00022989"/>
    </source>
</evidence>
<dbReference type="PANTHER" id="PTHR23310">
    <property type="entry name" value="ACYL-COA-BINDING PROTEIN, ACBP"/>
    <property type="match status" value="1"/>
</dbReference>
<dbReference type="SUPFAM" id="SSF47027">
    <property type="entry name" value="Acyl-CoA binding protein"/>
    <property type="match status" value="1"/>
</dbReference>
<keyword evidence="7" id="KW-0175">Coiled coil</keyword>
<keyword evidence="5" id="KW-1133">Transmembrane helix</keyword>
<dbReference type="GO" id="GO:0016020">
    <property type="term" value="C:membrane"/>
    <property type="evidence" value="ECO:0007669"/>
    <property type="project" value="UniProtKB-SubCell"/>
</dbReference>
<keyword evidence="5" id="KW-0472">Membrane</keyword>
<evidence type="ECO:0000256" key="2">
    <source>
        <dbReference type="ARBA" id="ARBA00010310"/>
    </source>
</evidence>
<evidence type="ECO:0000256" key="11">
    <source>
        <dbReference type="SAM" id="MobiDB-lite"/>
    </source>
</evidence>
<feature type="region of interest" description="Disordered" evidence="11">
    <location>
        <begin position="172"/>
        <end position="288"/>
    </location>
</feature>
<evidence type="ECO:0000259" key="12">
    <source>
        <dbReference type="PROSITE" id="PS51228"/>
    </source>
</evidence>
<dbReference type="Proteomes" id="UP000515150">
    <property type="component" value="Chromosome 17"/>
</dbReference>
<dbReference type="Gene3D" id="1.20.80.10">
    <property type="match status" value="1"/>
</dbReference>
<evidence type="ECO:0000256" key="3">
    <source>
        <dbReference type="ARBA" id="ARBA00022448"/>
    </source>
</evidence>
<feature type="compositionally biased region" description="Polar residues" evidence="11">
    <location>
        <begin position="253"/>
        <end position="270"/>
    </location>
</feature>
<comment type="subcellular location">
    <subcellularLocation>
        <location evidence="1">Membrane</location>
        <topology evidence="1">Single-pass membrane protein</topology>
    </subcellularLocation>
</comment>
<dbReference type="InterPro" id="IPR014352">
    <property type="entry name" value="FERM/acyl-CoA-bd_prot_sf"/>
</dbReference>
<evidence type="ECO:0000313" key="14">
    <source>
        <dbReference type="RefSeq" id="XP_028987013.1"/>
    </source>
</evidence>
<dbReference type="PROSITE" id="PS51228">
    <property type="entry name" value="ACB_2"/>
    <property type="match status" value="1"/>
</dbReference>
<dbReference type="KEGG" id="bspl:114844099"/>
<dbReference type="Pfam" id="PF00887">
    <property type="entry name" value="ACBP"/>
    <property type="match status" value="1"/>
</dbReference>
<accession>A0A6P7KX16</accession>
<dbReference type="AlphaFoldDB" id="A0A6P7KX16"/>
<name>A0A6P7KX16_BETSP</name>
<dbReference type="GO" id="GO:0000062">
    <property type="term" value="F:fatty-acyl-CoA binding"/>
    <property type="evidence" value="ECO:0007669"/>
    <property type="project" value="InterPro"/>
</dbReference>
<evidence type="ECO:0000256" key="9">
    <source>
        <dbReference type="ARBA" id="ARBA00025481"/>
    </source>
</evidence>
<keyword evidence="3 10" id="KW-0813">Transport</keyword>
<dbReference type="InParanoid" id="A0A6P7KX16"/>
<dbReference type="InterPro" id="IPR035984">
    <property type="entry name" value="Acyl-CoA-binding_sf"/>
</dbReference>
<dbReference type="OrthoDB" id="71307at2759"/>
<comment type="function">
    <text evidence="9">Acyl-CoA binding protein which acts as the peroxisome receptor for pexophagy but is dispensable for aggrephagy and nonselective autophagy. Binds medium- and long-chain acyl-CoA esters.</text>
</comment>
<dbReference type="GeneID" id="114844099"/>
<dbReference type="InterPro" id="IPR000582">
    <property type="entry name" value="Acyl-CoA-binding_protein"/>
</dbReference>
<keyword evidence="4" id="KW-0812">Transmembrane</keyword>
<dbReference type="PANTHER" id="PTHR23310:SF6">
    <property type="entry name" value="ACYL-COA-BINDING DOMAIN-CONTAINING PROTEIN 5"/>
    <property type="match status" value="1"/>
</dbReference>
<protein>
    <recommendedName>
        <fullName evidence="10">Acyl-CoA-binding domain-containing protein 5</fullName>
    </recommendedName>
</protein>
<dbReference type="FunFam" id="1.20.80.10:FF:000010">
    <property type="entry name" value="Acyl-CoA-binding domain-containing protein 5"/>
    <property type="match status" value="1"/>
</dbReference>